<dbReference type="OrthoDB" id="6006530at2"/>
<dbReference type="EMBL" id="CP013234">
    <property type="protein sequence ID" value="AMP07646.1"/>
    <property type="molecule type" value="Genomic_DNA"/>
</dbReference>
<dbReference type="InterPro" id="IPR010982">
    <property type="entry name" value="Lambda_DNA-bd_dom_sf"/>
</dbReference>
<reference evidence="2 3" key="1">
    <citation type="submission" date="2015-11" db="EMBL/GenBank/DDBJ databases">
        <title>Exploring the genomic traits of fungus-feeding bacterial genus Collimonas.</title>
        <authorList>
            <person name="Song C."/>
            <person name="Schmidt R."/>
            <person name="de Jager V."/>
            <person name="Krzyzanowska D."/>
            <person name="Jongedijk E."/>
            <person name="Cankar K."/>
            <person name="Beekwilder J."/>
            <person name="van Veen A."/>
            <person name="de Boer W."/>
            <person name="van Veen J.A."/>
            <person name="Garbeva P."/>
        </authorList>
    </citation>
    <scope>NUCLEOTIDE SEQUENCE [LARGE SCALE GENOMIC DNA]</scope>
    <source>
        <strain evidence="2 3">Ter91</strain>
    </source>
</reference>
<dbReference type="GO" id="GO:0003677">
    <property type="term" value="F:DNA binding"/>
    <property type="evidence" value="ECO:0007669"/>
    <property type="project" value="InterPro"/>
</dbReference>
<dbReference type="Proteomes" id="UP000074561">
    <property type="component" value="Chromosome"/>
</dbReference>
<feature type="domain" description="HTH cro/C1-type" evidence="1">
    <location>
        <begin position="12"/>
        <end position="70"/>
    </location>
</feature>
<dbReference type="SMART" id="SM00530">
    <property type="entry name" value="HTH_XRE"/>
    <property type="match status" value="1"/>
</dbReference>
<evidence type="ECO:0000259" key="1">
    <source>
        <dbReference type="PROSITE" id="PS50943"/>
    </source>
</evidence>
<dbReference type="RefSeq" id="WP_061945387.1">
    <property type="nucleotide sequence ID" value="NZ_CP013234.1"/>
</dbReference>
<dbReference type="PROSITE" id="PS50943">
    <property type="entry name" value="HTH_CROC1"/>
    <property type="match status" value="1"/>
</dbReference>
<name>A0A127QCD7_9BURK</name>
<dbReference type="Pfam" id="PF01381">
    <property type="entry name" value="HTH_3"/>
    <property type="match status" value="1"/>
</dbReference>
<sequence>MSNANEIWGRRLKEARIAAGLSQKQLGIQAGLDQFVASPRINRYELGVHKADYRIAQNLAKILDVPTGYFYTEEDNLAELMLSFHRLPAKKRNDVIKLARALSPAGQ</sequence>
<dbReference type="SUPFAM" id="SSF47413">
    <property type="entry name" value="lambda repressor-like DNA-binding domains"/>
    <property type="match status" value="1"/>
</dbReference>
<organism evidence="2 3">
    <name type="scientific">Collimonas pratensis</name>
    <dbReference type="NCBI Taxonomy" id="279113"/>
    <lineage>
        <taxon>Bacteria</taxon>
        <taxon>Pseudomonadati</taxon>
        <taxon>Pseudomonadota</taxon>
        <taxon>Betaproteobacteria</taxon>
        <taxon>Burkholderiales</taxon>
        <taxon>Oxalobacteraceae</taxon>
        <taxon>Collimonas</taxon>
    </lineage>
</organism>
<proteinExistence type="predicted"/>
<protein>
    <recommendedName>
        <fullName evidence="1">HTH cro/C1-type domain-containing protein</fullName>
    </recommendedName>
</protein>
<dbReference type="InterPro" id="IPR001387">
    <property type="entry name" value="Cro/C1-type_HTH"/>
</dbReference>
<evidence type="ECO:0000313" key="3">
    <source>
        <dbReference type="Proteomes" id="UP000074561"/>
    </source>
</evidence>
<dbReference type="Gene3D" id="1.10.260.40">
    <property type="entry name" value="lambda repressor-like DNA-binding domains"/>
    <property type="match status" value="1"/>
</dbReference>
<accession>A0A127QCD7</accession>
<gene>
    <name evidence="2" type="ORF">CPter91_5360</name>
</gene>
<dbReference type="STRING" id="279113.CPter91_5360"/>
<evidence type="ECO:0000313" key="2">
    <source>
        <dbReference type="EMBL" id="AMP07646.1"/>
    </source>
</evidence>
<dbReference type="AlphaFoldDB" id="A0A127QCD7"/>
<dbReference type="CDD" id="cd00093">
    <property type="entry name" value="HTH_XRE"/>
    <property type="match status" value="1"/>
</dbReference>
<dbReference type="PATRIC" id="fig|279113.9.peg.5318"/>
<dbReference type="KEGG" id="cpra:CPter91_5360"/>